<name>A0A2W1P3I2_PAEXE</name>
<dbReference type="Gene3D" id="3.40.50.2000">
    <property type="entry name" value="Glycogen Phosphorylase B"/>
    <property type="match status" value="1"/>
</dbReference>
<dbReference type="PANTHER" id="PTHR45947">
    <property type="entry name" value="SULFOQUINOVOSYL TRANSFERASE SQD2"/>
    <property type="match status" value="1"/>
</dbReference>
<sequence>MLYGSPNVAECLLFPVAWEEPFGLVMVEAMACGTPVLALRKGAVPEVLRGFPQLICRSLDEMARKVEQRRFPAPEALRRYVKRRFTNAKMTDGYLKVYRQVLSSWERTTFSGTKNPPKLCSALPAEELERILCLP</sequence>
<gene>
    <name evidence="2" type="ORF">CBW46_004745</name>
</gene>
<evidence type="ECO:0000313" key="3">
    <source>
        <dbReference type="Proteomes" id="UP000214746"/>
    </source>
</evidence>
<reference evidence="2" key="1">
    <citation type="submission" date="2018-06" db="EMBL/GenBank/DDBJ databases">
        <title>Paenibacillus xerothermodurans sp. nov. an extremely dry heat resistant spore forming bacterium isolated from the soil of Cape Canaveral, Florida.</title>
        <authorList>
            <person name="Seuylemezian A."/>
            <person name="Kaur N."/>
            <person name="Patil P."/>
            <person name="Patil P."/>
            <person name="Mayilraj S."/>
            <person name="Vaishampayan P."/>
        </authorList>
    </citation>
    <scope>NUCLEOTIDE SEQUENCE [LARGE SCALE GENOMIC DNA]</scope>
    <source>
        <strain evidence="2">ATCC 27380</strain>
    </source>
</reference>
<evidence type="ECO:0000259" key="1">
    <source>
        <dbReference type="Pfam" id="PF00534"/>
    </source>
</evidence>
<evidence type="ECO:0000313" key="2">
    <source>
        <dbReference type="EMBL" id="PZE21728.1"/>
    </source>
</evidence>
<dbReference type="Proteomes" id="UP000214746">
    <property type="component" value="Unassembled WGS sequence"/>
</dbReference>
<comment type="caution">
    <text evidence="2">The sequence shown here is derived from an EMBL/GenBank/DDBJ whole genome shotgun (WGS) entry which is preliminary data.</text>
</comment>
<dbReference type="GO" id="GO:0016757">
    <property type="term" value="F:glycosyltransferase activity"/>
    <property type="evidence" value="ECO:0007669"/>
    <property type="project" value="InterPro"/>
</dbReference>
<organism evidence="2 3">
    <name type="scientific">Paenibacillus xerothermodurans</name>
    <dbReference type="NCBI Taxonomy" id="1977292"/>
    <lineage>
        <taxon>Bacteria</taxon>
        <taxon>Bacillati</taxon>
        <taxon>Bacillota</taxon>
        <taxon>Bacilli</taxon>
        <taxon>Bacillales</taxon>
        <taxon>Paenibacillaceae</taxon>
        <taxon>Paenibacillus</taxon>
    </lineage>
</organism>
<dbReference type="AlphaFoldDB" id="A0A2W1P3I2"/>
<dbReference type="Pfam" id="PF00534">
    <property type="entry name" value="Glycos_transf_1"/>
    <property type="match status" value="1"/>
</dbReference>
<dbReference type="InterPro" id="IPR001296">
    <property type="entry name" value="Glyco_trans_1"/>
</dbReference>
<protein>
    <submittedName>
        <fullName evidence="2">Glycosyltransferase</fullName>
    </submittedName>
</protein>
<feature type="domain" description="Glycosyl transferase family 1" evidence="1">
    <location>
        <begin position="9"/>
        <end position="49"/>
    </location>
</feature>
<accession>A0A2W1P3I2</accession>
<dbReference type="EMBL" id="NHRJ02000002">
    <property type="protein sequence ID" value="PZE21728.1"/>
    <property type="molecule type" value="Genomic_DNA"/>
</dbReference>
<dbReference type="PANTHER" id="PTHR45947:SF3">
    <property type="entry name" value="SULFOQUINOVOSYL TRANSFERASE SQD2"/>
    <property type="match status" value="1"/>
</dbReference>
<keyword evidence="3" id="KW-1185">Reference proteome</keyword>
<proteinExistence type="predicted"/>
<dbReference type="OrthoDB" id="9795068at2"/>
<dbReference type="SUPFAM" id="SSF53756">
    <property type="entry name" value="UDP-Glycosyltransferase/glycogen phosphorylase"/>
    <property type="match status" value="1"/>
</dbReference>
<dbReference type="InterPro" id="IPR050194">
    <property type="entry name" value="Glycosyltransferase_grp1"/>
</dbReference>